<protein>
    <submittedName>
        <fullName evidence="3">DUF4412 domain-containing protein</fullName>
    </submittedName>
</protein>
<keyword evidence="1" id="KW-0732">Signal</keyword>
<name>A0ABV9HZ05_9FLAO</name>
<evidence type="ECO:0000313" key="3">
    <source>
        <dbReference type="EMBL" id="MFC4634720.1"/>
    </source>
</evidence>
<feature type="chain" id="PRO_5046006341" evidence="1">
    <location>
        <begin position="23"/>
        <end position="450"/>
    </location>
</feature>
<feature type="signal peptide" evidence="1">
    <location>
        <begin position="1"/>
        <end position="22"/>
    </location>
</feature>
<dbReference type="EMBL" id="JBHSFV010000007">
    <property type="protein sequence ID" value="MFC4634720.1"/>
    <property type="molecule type" value="Genomic_DNA"/>
</dbReference>
<proteinExistence type="predicted"/>
<accession>A0ABV9HZ05</accession>
<comment type="caution">
    <text evidence="3">The sequence shown here is derived from an EMBL/GenBank/DDBJ whole genome shotgun (WGS) entry which is preliminary data.</text>
</comment>
<keyword evidence="4" id="KW-1185">Reference proteome</keyword>
<evidence type="ECO:0000259" key="2">
    <source>
        <dbReference type="Pfam" id="PF14371"/>
    </source>
</evidence>
<feature type="domain" description="DUF4412" evidence="2">
    <location>
        <begin position="270"/>
        <end position="397"/>
    </location>
</feature>
<dbReference type="Pfam" id="PF14371">
    <property type="entry name" value="DUF4412"/>
    <property type="match status" value="1"/>
</dbReference>
<sequence length="450" mass="50763">MKITLKLVILLCFLGQFQTAEAQLLKRIKKSIENKIDPKDTEEEEADERDKEVISSLKEKDFGMMLITHSKKFGVVQIDELSQVKVIKTDDGYQMNGNWWSHEADIYDGFNLIIETSKNLKHDGDNRSKNERQTFSIPEEATLTLGYDPQLSYGRKTGNQFRPAVSDDYQNYDVSKGEVSVDVLTDGAIQISFTGKASLREVLRKSNKDGDYTETFFEATVKGAVDGNSPKFIDNTTIKKSDTTTQNSSEFAIPKPTITTATPGIYEFTFETVVKVTTSEDNQSYEISYLLNPNANYMGIKANMSDYSDEEVGGESIVVMDNGNAHIFAETSGMKMQISSQMMGNQQMNNPSDQMEKYDYSKLTKTGNTKTILGATCYEYTMSDADTKMNLWVAPDVNLPNWFVQNKEVLPGHIMEYTITSKEGSMKSETIKINDDISKVINPKEYKKMF</sequence>
<organism evidence="3 4">
    <name type="scientific">Dokdonia ponticola</name>
    <dbReference type="NCBI Taxonomy" id="2041041"/>
    <lineage>
        <taxon>Bacteria</taxon>
        <taxon>Pseudomonadati</taxon>
        <taxon>Bacteroidota</taxon>
        <taxon>Flavobacteriia</taxon>
        <taxon>Flavobacteriales</taxon>
        <taxon>Flavobacteriaceae</taxon>
        <taxon>Dokdonia</taxon>
    </lineage>
</organism>
<reference evidence="4" key="1">
    <citation type="journal article" date="2019" name="Int. J. Syst. Evol. Microbiol.">
        <title>The Global Catalogue of Microorganisms (GCM) 10K type strain sequencing project: providing services to taxonomists for standard genome sequencing and annotation.</title>
        <authorList>
            <consortium name="The Broad Institute Genomics Platform"/>
            <consortium name="The Broad Institute Genome Sequencing Center for Infectious Disease"/>
            <person name="Wu L."/>
            <person name="Ma J."/>
        </authorList>
    </citation>
    <scope>NUCLEOTIDE SEQUENCE [LARGE SCALE GENOMIC DNA]</scope>
    <source>
        <strain evidence="4">YJ-61-S</strain>
    </source>
</reference>
<dbReference type="Proteomes" id="UP001596043">
    <property type="component" value="Unassembled WGS sequence"/>
</dbReference>
<evidence type="ECO:0000256" key="1">
    <source>
        <dbReference type="SAM" id="SignalP"/>
    </source>
</evidence>
<evidence type="ECO:0000313" key="4">
    <source>
        <dbReference type="Proteomes" id="UP001596043"/>
    </source>
</evidence>
<dbReference type="RefSeq" id="WP_379979253.1">
    <property type="nucleotide sequence ID" value="NZ_JBHSFV010000007.1"/>
</dbReference>
<dbReference type="InterPro" id="IPR025524">
    <property type="entry name" value="DUF4412"/>
</dbReference>
<gene>
    <name evidence="3" type="ORF">ACFO3O_12425</name>
</gene>